<name>A0A369CC12_9GAMM</name>
<organism evidence="1 2">
    <name type="scientific">Thioalbus denitrificans</name>
    <dbReference type="NCBI Taxonomy" id="547122"/>
    <lineage>
        <taxon>Bacteria</taxon>
        <taxon>Pseudomonadati</taxon>
        <taxon>Pseudomonadota</taxon>
        <taxon>Gammaproteobacteria</taxon>
        <taxon>Chromatiales</taxon>
        <taxon>Ectothiorhodospiraceae</taxon>
        <taxon>Thioalbus</taxon>
    </lineage>
</organism>
<keyword evidence="1" id="KW-0540">Nuclease</keyword>
<dbReference type="PANTHER" id="PTHR37460">
    <property type="entry name" value="ENDONUCLEASE III"/>
    <property type="match status" value="1"/>
</dbReference>
<accession>A0A369CC12</accession>
<evidence type="ECO:0000313" key="1">
    <source>
        <dbReference type="EMBL" id="RCX30685.1"/>
    </source>
</evidence>
<protein>
    <submittedName>
        <fullName evidence="1">Uri superfamily endonuclease</fullName>
    </submittedName>
</protein>
<keyword evidence="2" id="KW-1185">Reference proteome</keyword>
<dbReference type="Proteomes" id="UP000252707">
    <property type="component" value="Unassembled WGS sequence"/>
</dbReference>
<dbReference type="Pfam" id="PF01986">
    <property type="entry name" value="DUF123"/>
    <property type="match status" value="1"/>
</dbReference>
<sequence>MENSGAYRLFLVLRCPARIRAGALGDWDLAPGWYVYVGSARRNLAQRVARHRRLAESGEGRYHWHVDALLMHPDFRLERVETHPGADEHALLRETLRAPAAQVPVPGFGASDCRSGCPAHLVYLPPGSRKPPA</sequence>
<reference evidence="1 2" key="1">
    <citation type="submission" date="2018-07" db="EMBL/GenBank/DDBJ databases">
        <title>Genomic Encyclopedia of Type Strains, Phase IV (KMG-IV): sequencing the most valuable type-strain genomes for metagenomic binning, comparative biology and taxonomic classification.</title>
        <authorList>
            <person name="Goeker M."/>
        </authorList>
    </citation>
    <scope>NUCLEOTIDE SEQUENCE [LARGE SCALE GENOMIC DNA]</scope>
    <source>
        <strain evidence="1 2">DSM 26407</strain>
    </source>
</reference>
<evidence type="ECO:0000313" key="2">
    <source>
        <dbReference type="Proteomes" id="UP000252707"/>
    </source>
</evidence>
<dbReference type="OrthoDB" id="9811593at2"/>
<dbReference type="AlphaFoldDB" id="A0A369CC12"/>
<keyword evidence="1" id="KW-0255">Endonuclease</keyword>
<dbReference type="CDD" id="cd10441">
    <property type="entry name" value="GIY-YIG_COG1833"/>
    <property type="match status" value="1"/>
</dbReference>
<gene>
    <name evidence="1" type="ORF">DFQ59_104121</name>
</gene>
<proteinExistence type="predicted"/>
<dbReference type="PANTHER" id="PTHR37460:SF1">
    <property type="entry name" value="ENDONUCLEASE III"/>
    <property type="match status" value="1"/>
</dbReference>
<dbReference type="InterPro" id="IPR002837">
    <property type="entry name" value="DUF123"/>
</dbReference>
<comment type="caution">
    <text evidence="1">The sequence shown here is derived from an EMBL/GenBank/DDBJ whole genome shotgun (WGS) entry which is preliminary data.</text>
</comment>
<dbReference type="GO" id="GO:0004519">
    <property type="term" value="F:endonuclease activity"/>
    <property type="evidence" value="ECO:0007669"/>
    <property type="project" value="UniProtKB-KW"/>
</dbReference>
<dbReference type="EMBL" id="QPJY01000004">
    <property type="protein sequence ID" value="RCX30685.1"/>
    <property type="molecule type" value="Genomic_DNA"/>
</dbReference>
<keyword evidence="1" id="KW-0378">Hydrolase</keyword>